<keyword evidence="1" id="KW-0433">Leucine-rich repeat</keyword>
<dbReference type="GO" id="GO:0005886">
    <property type="term" value="C:plasma membrane"/>
    <property type="evidence" value="ECO:0007669"/>
    <property type="project" value="TreeGrafter"/>
</dbReference>
<evidence type="ECO:0000256" key="3">
    <source>
        <dbReference type="ARBA" id="ARBA00022737"/>
    </source>
</evidence>
<dbReference type="SMART" id="SM00369">
    <property type="entry name" value="LRR_TYP"/>
    <property type="match status" value="2"/>
</dbReference>
<proteinExistence type="predicted"/>
<reference evidence="4" key="1">
    <citation type="submission" date="2025-08" db="UniProtKB">
        <authorList>
            <consortium name="Ensembl"/>
        </authorList>
    </citation>
    <scope>IDENTIFICATION</scope>
</reference>
<keyword evidence="2" id="KW-0732">Signal</keyword>
<sequence length="103" mass="11313">EVDCQSKGLQAIPPGIPVDTAMLRLDFNNFKSLDATAFKGLGSVTYLGLEFNLLQTLPPGVFDQLRELKDLYLGSNQLKSLAGFDHLTELKNLYLAGNQLKSL</sequence>
<accession>S4R750</accession>
<evidence type="ECO:0008006" key="5">
    <source>
        <dbReference type="Google" id="ProtNLM"/>
    </source>
</evidence>
<evidence type="ECO:0000313" key="4">
    <source>
        <dbReference type="Ensembl" id="ENSPMAP00000001030.1"/>
    </source>
</evidence>
<dbReference type="HOGENOM" id="CLU_000288_148_0_1"/>
<evidence type="ECO:0000256" key="2">
    <source>
        <dbReference type="ARBA" id="ARBA00022729"/>
    </source>
</evidence>
<dbReference type="Gene3D" id="3.80.10.10">
    <property type="entry name" value="Ribonuclease Inhibitor"/>
    <property type="match status" value="1"/>
</dbReference>
<dbReference type="InterPro" id="IPR001611">
    <property type="entry name" value="Leu-rich_rpt"/>
</dbReference>
<dbReference type="InterPro" id="IPR050541">
    <property type="entry name" value="LRR_TM_domain-containing"/>
</dbReference>
<protein>
    <recommendedName>
        <fullName evidence="5">Variable lymphocyte receptor B cassette</fullName>
    </recommendedName>
</protein>
<dbReference type="AlphaFoldDB" id="S4R750"/>
<keyword evidence="3" id="KW-0677">Repeat</keyword>
<reference evidence="4" key="2">
    <citation type="submission" date="2025-09" db="UniProtKB">
        <authorList>
            <consortium name="Ensembl"/>
        </authorList>
    </citation>
    <scope>IDENTIFICATION</scope>
</reference>
<name>S4R750_PETMA</name>
<dbReference type="InterPro" id="IPR032675">
    <property type="entry name" value="LRR_dom_sf"/>
</dbReference>
<organism evidence="4">
    <name type="scientific">Petromyzon marinus</name>
    <name type="common">Sea lamprey</name>
    <dbReference type="NCBI Taxonomy" id="7757"/>
    <lineage>
        <taxon>Eukaryota</taxon>
        <taxon>Metazoa</taxon>
        <taxon>Chordata</taxon>
        <taxon>Craniata</taxon>
        <taxon>Vertebrata</taxon>
        <taxon>Cyclostomata</taxon>
        <taxon>Hyperoartia</taxon>
        <taxon>Petromyzontiformes</taxon>
        <taxon>Petromyzontidae</taxon>
        <taxon>Petromyzon</taxon>
    </lineage>
</organism>
<dbReference type="InterPro" id="IPR003591">
    <property type="entry name" value="Leu-rich_rpt_typical-subtyp"/>
</dbReference>
<evidence type="ECO:0000256" key="1">
    <source>
        <dbReference type="ARBA" id="ARBA00022614"/>
    </source>
</evidence>
<dbReference type="Pfam" id="PF13855">
    <property type="entry name" value="LRR_8"/>
    <property type="match status" value="1"/>
</dbReference>
<dbReference type="PROSITE" id="PS51450">
    <property type="entry name" value="LRR"/>
    <property type="match status" value="1"/>
</dbReference>
<dbReference type="SUPFAM" id="SSF52058">
    <property type="entry name" value="L domain-like"/>
    <property type="match status" value="1"/>
</dbReference>
<dbReference type="PANTHER" id="PTHR24369:SF210">
    <property type="entry name" value="CHAOPTIN-RELATED"/>
    <property type="match status" value="1"/>
</dbReference>
<dbReference type="Ensembl" id="ENSPMAT00000001034.1">
    <property type="protein sequence ID" value="ENSPMAP00000001030.1"/>
    <property type="gene ID" value="ENSPMAG00000000923.1"/>
</dbReference>
<dbReference type="GeneTree" id="ENSGT00940000161826"/>
<dbReference type="PANTHER" id="PTHR24369">
    <property type="entry name" value="ANTIGEN BSP, PUTATIVE-RELATED"/>
    <property type="match status" value="1"/>
</dbReference>